<dbReference type="RefSeq" id="WP_092871363.1">
    <property type="nucleotide sequence ID" value="NZ_FOJY01000006.1"/>
</dbReference>
<evidence type="ECO:0000313" key="8">
    <source>
        <dbReference type="Proteomes" id="UP000198838"/>
    </source>
</evidence>
<evidence type="ECO:0000313" key="7">
    <source>
        <dbReference type="EMBL" id="SFA97167.1"/>
    </source>
</evidence>
<name>A0A1I0X912_9FIRM</name>
<keyword evidence="3 6" id="KW-0812">Transmembrane</keyword>
<evidence type="ECO:0000256" key="3">
    <source>
        <dbReference type="ARBA" id="ARBA00022692"/>
    </source>
</evidence>
<feature type="transmembrane region" description="Helical" evidence="6">
    <location>
        <begin position="116"/>
        <end position="133"/>
    </location>
</feature>
<dbReference type="Pfam" id="PF02361">
    <property type="entry name" value="CbiQ"/>
    <property type="match status" value="1"/>
</dbReference>
<evidence type="ECO:0000256" key="4">
    <source>
        <dbReference type="ARBA" id="ARBA00022989"/>
    </source>
</evidence>
<dbReference type="PANTHER" id="PTHR34857:SF2">
    <property type="entry name" value="SLL0384 PROTEIN"/>
    <property type="match status" value="1"/>
</dbReference>
<feature type="transmembrane region" description="Helical" evidence="6">
    <location>
        <begin position="50"/>
        <end position="67"/>
    </location>
</feature>
<dbReference type="GO" id="GO:0005886">
    <property type="term" value="C:plasma membrane"/>
    <property type="evidence" value="ECO:0007669"/>
    <property type="project" value="UniProtKB-ARBA"/>
</dbReference>
<keyword evidence="5 6" id="KW-0472">Membrane</keyword>
<proteinExistence type="predicted"/>
<evidence type="ECO:0000256" key="5">
    <source>
        <dbReference type="ARBA" id="ARBA00023136"/>
    </source>
</evidence>
<gene>
    <name evidence="7" type="ORF">SAMN05216249_10617</name>
</gene>
<sequence>MKSLDSTTKILCIIAVNLIITFGISIKMEFFILACLSLLFLTYGKIRKCLVYILIFAFMIFGDKVLLHYITIDWLVSFLCLIFITFRKFFFCIMTADFFISTTKINELIASLEKIHIPQVIIIPLAVLIRFFPTVKEEWEHIRAAMHMRNIGTGFKEVVFHPVKTIEYMLVPLLFSTVKIGEELSAAALARGIGMEKKRTNLYKVSFNMADYLVMIFSLAMVIFQKIYGGF</sequence>
<evidence type="ECO:0000256" key="6">
    <source>
        <dbReference type="SAM" id="Phobius"/>
    </source>
</evidence>
<organism evidence="7 8">
    <name type="scientific">Acetitomaculum ruminis DSM 5522</name>
    <dbReference type="NCBI Taxonomy" id="1120918"/>
    <lineage>
        <taxon>Bacteria</taxon>
        <taxon>Bacillati</taxon>
        <taxon>Bacillota</taxon>
        <taxon>Clostridia</taxon>
        <taxon>Lachnospirales</taxon>
        <taxon>Lachnospiraceae</taxon>
        <taxon>Acetitomaculum</taxon>
    </lineage>
</organism>
<evidence type="ECO:0000256" key="1">
    <source>
        <dbReference type="ARBA" id="ARBA00004141"/>
    </source>
</evidence>
<dbReference type="Proteomes" id="UP000198838">
    <property type="component" value="Unassembled WGS sequence"/>
</dbReference>
<dbReference type="AlphaFoldDB" id="A0A1I0X912"/>
<dbReference type="CDD" id="cd16914">
    <property type="entry name" value="EcfT"/>
    <property type="match status" value="1"/>
</dbReference>
<dbReference type="PANTHER" id="PTHR34857">
    <property type="entry name" value="SLL0384 PROTEIN"/>
    <property type="match status" value="1"/>
</dbReference>
<comment type="subcellular location">
    <subcellularLocation>
        <location evidence="1">Membrane</location>
        <topology evidence="1">Multi-pass membrane protein</topology>
    </subcellularLocation>
</comment>
<feature type="transmembrane region" description="Helical" evidence="6">
    <location>
        <begin position="205"/>
        <end position="228"/>
    </location>
</feature>
<feature type="transmembrane region" description="Helical" evidence="6">
    <location>
        <begin position="74"/>
        <end position="96"/>
    </location>
</feature>
<dbReference type="InterPro" id="IPR003339">
    <property type="entry name" value="ABC/ECF_trnsptr_transmembrane"/>
</dbReference>
<keyword evidence="4 6" id="KW-1133">Transmembrane helix</keyword>
<accession>A0A1I0X912</accession>
<dbReference type="STRING" id="1120918.SAMN05216249_10617"/>
<keyword evidence="8" id="KW-1185">Reference proteome</keyword>
<evidence type="ECO:0000256" key="2">
    <source>
        <dbReference type="ARBA" id="ARBA00022475"/>
    </source>
</evidence>
<dbReference type="OrthoDB" id="3730291at2"/>
<dbReference type="EMBL" id="FOJY01000006">
    <property type="protein sequence ID" value="SFA97167.1"/>
    <property type="molecule type" value="Genomic_DNA"/>
</dbReference>
<dbReference type="InterPro" id="IPR051611">
    <property type="entry name" value="ECF_transporter_component"/>
</dbReference>
<keyword evidence="2" id="KW-1003">Cell membrane</keyword>
<feature type="transmembrane region" description="Helical" evidence="6">
    <location>
        <begin position="12"/>
        <end position="44"/>
    </location>
</feature>
<reference evidence="7 8" key="1">
    <citation type="submission" date="2016-10" db="EMBL/GenBank/DDBJ databases">
        <authorList>
            <person name="de Groot N.N."/>
        </authorList>
    </citation>
    <scope>NUCLEOTIDE SEQUENCE [LARGE SCALE GENOMIC DNA]</scope>
    <source>
        <strain evidence="7 8">DSM 5522</strain>
    </source>
</reference>
<protein>
    <submittedName>
        <fullName evidence="7">Energy-coupling factor transport system permease protein</fullName>
    </submittedName>
</protein>